<reference evidence="9 10" key="1">
    <citation type="journal article" date="2011" name="Syst. Appl. Microbiol.">
        <title>Defluviimonas denitrificans gen. nov., sp. nov., and Pararhodobacter aggregans gen. nov., sp. nov., non-phototrophic Rhodobacteraceae from the biofilter of a marine aquaculture.</title>
        <authorList>
            <person name="Foesel B.U."/>
            <person name="Drake H.L."/>
            <person name="Schramm A."/>
        </authorList>
    </citation>
    <scope>NUCLEOTIDE SEQUENCE [LARGE SCALE GENOMIC DNA]</scope>
    <source>
        <strain evidence="9 10">D1-19</strain>
    </source>
</reference>
<comment type="caution">
    <text evidence="9">The sequence shown here is derived from an EMBL/GenBank/DDBJ whole genome shotgun (WGS) entry which is preliminary data.</text>
</comment>
<feature type="transmembrane region" description="Helical" evidence="8">
    <location>
        <begin position="71"/>
        <end position="93"/>
    </location>
</feature>
<dbReference type="PANTHER" id="PTHR30269">
    <property type="entry name" value="TRANSMEMBRANE PROTEIN YFCA"/>
    <property type="match status" value="1"/>
</dbReference>
<dbReference type="OrthoDB" id="9807082at2"/>
<keyword evidence="7 8" id="KW-0472">Membrane</keyword>
<comment type="subcellular location">
    <subcellularLocation>
        <location evidence="1 8">Cell membrane</location>
        <topology evidence="1 8">Multi-pass membrane protein</topology>
    </subcellularLocation>
</comment>
<keyword evidence="3" id="KW-0813">Transport</keyword>
<dbReference type="Proteomes" id="UP000244810">
    <property type="component" value="Unassembled WGS sequence"/>
</dbReference>
<accession>A0A2T7ULY2</accession>
<feature type="transmembrane region" description="Helical" evidence="8">
    <location>
        <begin position="180"/>
        <end position="198"/>
    </location>
</feature>
<dbReference type="GO" id="GO:0005886">
    <property type="term" value="C:plasma membrane"/>
    <property type="evidence" value="ECO:0007669"/>
    <property type="project" value="UniProtKB-SubCell"/>
</dbReference>
<evidence type="ECO:0000256" key="4">
    <source>
        <dbReference type="ARBA" id="ARBA00022475"/>
    </source>
</evidence>
<proteinExistence type="inferred from homology"/>
<evidence type="ECO:0000256" key="5">
    <source>
        <dbReference type="ARBA" id="ARBA00022692"/>
    </source>
</evidence>
<dbReference type="InterPro" id="IPR002781">
    <property type="entry name" value="TM_pro_TauE-like"/>
</dbReference>
<dbReference type="PANTHER" id="PTHR30269:SF0">
    <property type="entry name" value="MEMBRANE TRANSPORTER PROTEIN YFCA-RELATED"/>
    <property type="match status" value="1"/>
</dbReference>
<organism evidence="9 10">
    <name type="scientific">Pararhodobacter aggregans</name>
    <dbReference type="NCBI Taxonomy" id="404875"/>
    <lineage>
        <taxon>Bacteria</taxon>
        <taxon>Pseudomonadati</taxon>
        <taxon>Pseudomonadota</taxon>
        <taxon>Alphaproteobacteria</taxon>
        <taxon>Rhodobacterales</taxon>
        <taxon>Paracoccaceae</taxon>
        <taxon>Pararhodobacter</taxon>
    </lineage>
</organism>
<keyword evidence="4 8" id="KW-1003">Cell membrane</keyword>
<feature type="transmembrane region" description="Helical" evidence="8">
    <location>
        <begin position="230"/>
        <end position="248"/>
    </location>
</feature>
<keyword evidence="6 8" id="KW-1133">Transmembrane helix</keyword>
<feature type="transmembrane region" description="Helical" evidence="8">
    <location>
        <begin position="99"/>
        <end position="121"/>
    </location>
</feature>
<feature type="transmembrane region" description="Helical" evidence="8">
    <location>
        <begin position="31"/>
        <end position="51"/>
    </location>
</feature>
<feature type="transmembrane region" description="Helical" evidence="8">
    <location>
        <begin position="150"/>
        <end position="168"/>
    </location>
</feature>
<keyword evidence="10" id="KW-1185">Reference proteome</keyword>
<sequence length="249" mass="25366">MTELLLLCLAGGAAGLLNAVAGGGTFLSLPALIYVGVPPVAANATATLSALPGYLSSAWAFRGDMRTEGALGLRAILGLAALGSILGALLLIVTPGETFLWIVPWLLLLATLLFATGPLLLKVLRQRGGGAAGPVVSGAAILAVSIYGGYFNGGLGIMLLAAFSLLGHTDLHGMNGLKNLLSAVLSLISAAAFVWAGLIAWEQALILAVSATAGGYAGARLSRRIVRTDLLRWFITLVGAAMTVAFFVL</sequence>
<dbReference type="AlphaFoldDB" id="A0A2T7ULY2"/>
<evidence type="ECO:0000256" key="6">
    <source>
        <dbReference type="ARBA" id="ARBA00022989"/>
    </source>
</evidence>
<evidence type="ECO:0000313" key="9">
    <source>
        <dbReference type="EMBL" id="PVE45703.1"/>
    </source>
</evidence>
<evidence type="ECO:0000256" key="1">
    <source>
        <dbReference type="ARBA" id="ARBA00004651"/>
    </source>
</evidence>
<gene>
    <name evidence="9" type="ORF">DDE23_19545</name>
</gene>
<evidence type="ECO:0000256" key="2">
    <source>
        <dbReference type="ARBA" id="ARBA00009142"/>
    </source>
</evidence>
<keyword evidence="5 8" id="KW-0812">Transmembrane</keyword>
<evidence type="ECO:0000256" key="7">
    <source>
        <dbReference type="ARBA" id="ARBA00023136"/>
    </source>
</evidence>
<comment type="similarity">
    <text evidence="2 8">Belongs to the 4-toluene sulfonate uptake permease (TSUP) (TC 2.A.102) family.</text>
</comment>
<dbReference type="Pfam" id="PF01925">
    <property type="entry name" value="TauE"/>
    <property type="match status" value="1"/>
</dbReference>
<dbReference type="RefSeq" id="WP_107754123.1">
    <property type="nucleotide sequence ID" value="NZ_QBKF01000012.1"/>
</dbReference>
<evidence type="ECO:0000256" key="8">
    <source>
        <dbReference type="RuleBase" id="RU363041"/>
    </source>
</evidence>
<evidence type="ECO:0000256" key="3">
    <source>
        <dbReference type="ARBA" id="ARBA00022448"/>
    </source>
</evidence>
<dbReference type="InterPro" id="IPR052017">
    <property type="entry name" value="TSUP"/>
</dbReference>
<evidence type="ECO:0000313" key="10">
    <source>
        <dbReference type="Proteomes" id="UP000244810"/>
    </source>
</evidence>
<name>A0A2T7ULY2_9RHOB</name>
<protein>
    <recommendedName>
        <fullName evidence="8">Probable membrane transporter protein</fullName>
    </recommendedName>
</protein>
<dbReference type="EMBL" id="QDDR01000012">
    <property type="protein sequence ID" value="PVE45703.1"/>
    <property type="molecule type" value="Genomic_DNA"/>
</dbReference>